<sequence length="320" mass="35928">MLSFLESVIVGTFVQGLLYGLYLATLMHAVRWLAFADEGWVLRKFRAINWPMLVITTLIFLMMTADLGLSFHVILYVIRHKGKSKGIDLVITAFLENATRMIVDGTLIYRCYIVYGQSIGIIIMPVILLVGSIGCLIVYTYENVRILYGQLPNFALLHIIEAIYSCNVAITVFTTSAIVYKIWRVSRSSSSSKRSLGFSMRVIAESGMLFTFTSILLISVMFEYSPRLEAAQLVLSGINFSMTGVAFNLIILRVFKHRVKVDNITPASKQISTIRFNVPMNNSTNAHSSLSHESRTQSTYPSFPVTSSKDDLERGRESTE</sequence>
<keyword evidence="2" id="KW-0812">Transmembrane</keyword>
<keyword evidence="2" id="KW-1133">Transmembrane helix</keyword>
<dbReference type="Proteomes" id="UP000242287">
    <property type="component" value="Unassembled WGS sequence"/>
</dbReference>
<feature type="transmembrane region" description="Helical" evidence="2">
    <location>
        <begin position="7"/>
        <end position="30"/>
    </location>
</feature>
<dbReference type="EMBL" id="KZ302617">
    <property type="protein sequence ID" value="PFH45017.1"/>
    <property type="molecule type" value="Genomic_DNA"/>
</dbReference>
<dbReference type="AlphaFoldDB" id="A0A2A9N9X1"/>
<proteinExistence type="predicted"/>
<feature type="transmembrane region" description="Helical" evidence="2">
    <location>
        <begin position="159"/>
        <end position="182"/>
    </location>
</feature>
<evidence type="ECO:0000313" key="4">
    <source>
        <dbReference type="Proteomes" id="UP000242287"/>
    </source>
</evidence>
<feature type="transmembrane region" description="Helical" evidence="2">
    <location>
        <begin position="50"/>
        <end position="78"/>
    </location>
</feature>
<feature type="transmembrane region" description="Helical" evidence="2">
    <location>
        <begin position="202"/>
        <end position="222"/>
    </location>
</feature>
<evidence type="ECO:0000256" key="1">
    <source>
        <dbReference type="SAM" id="MobiDB-lite"/>
    </source>
</evidence>
<reference evidence="3 4" key="1">
    <citation type="submission" date="2014-02" db="EMBL/GenBank/DDBJ databases">
        <title>Transposable element dynamics among asymbiotic and ectomycorrhizal Amanita fungi.</title>
        <authorList>
            <consortium name="DOE Joint Genome Institute"/>
            <person name="Hess J."/>
            <person name="Skrede I."/>
            <person name="Wolfe B."/>
            <person name="LaButti K."/>
            <person name="Ohm R.A."/>
            <person name="Grigoriev I.V."/>
            <person name="Pringle A."/>
        </authorList>
    </citation>
    <scope>NUCLEOTIDE SEQUENCE [LARGE SCALE GENOMIC DNA]</scope>
    <source>
        <strain evidence="3 4">SKay4041</strain>
    </source>
</reference>
<feature type="compositionally biased region" description="Polar residues" evidence="1">
    <location>
        <begin position="296"/>
        <end position="307"/>
    </location>
</feature>
<feature type="region of interest" description="Disordered" evidence="1">
    <location>
        <begin position="285"/>
        <end position="320"/>
    </location>
</feature>
<organism evidence="3 4">
    <name type="scientific">Amanita thiersii Skay4041</name>
    <dbReference type="NCBI Taxonomy" id="703135"/>
    <lineage>
        <taxon>Eukaryota</taxon>
        <taxon>Fungi</taxon>
        <taxon>Dikarya</taxon>
        <taxon>Basidiomycota</taxon>
        <taxon>Agaricomycotina</taxon>
        <taxon>Agaricomycetes</taxon>
        <taxon>Agaricomycetidae</taxon>
        <taxon>Agaricales</taxon>
        <taxon>Pluteineae</taxon>
        <taxon>Amanitaceae</taxon>
        <taxon>Amanita</taxon>
    </lineage>
</organism>
<feature type="compositionally biased region" description="Basic and acidic residues" evidence="1">
    <location>
        <begin position="308"/>
        <end position="320"/>
    </location>
</feature>
<protein>
    <submittedName>
        <fullName evidence="3">Uncharacterized protein</fullName>
    </submittedName>
</protein>
<accession>A0A2A9N9X1</accession>
<feature type="transmembrane region" description="Helical" evidence="2">
    <location>
        <begin position="234"/>
        <end position="255"/>
    </location>
</feature>
<dbReference type="OrthoDB" id="3357408at2759"/>
<keyword evidence="2" id="KW-0472">Membrane</keyword>
<keyword evidence="4" id="KW-1185">Reference proteome</keyword>
<gene>
    <name evidence="3" type="ORF">AMATHDRAFT_72070</name>
</gene>
<evidence type="ECO:0000313" key="3">
    <source>
        <dbReference type="EMBL" id="PFH45017.1"/>
    </source>
</evidence>
<name>A0A2A9N9X1_9AGAR</name>
<feature type="transmembrane region" description="Helical" evidence="2">
    <location>
        <begin position="119"/>
        <end position="139"/>
    </location>
</feature>
<evidence type="ECO:0000256" key="2">
    <source>
        <dbReference type="SAM" id="Phobius"/>
    </source>
</evidence>